<sequence>MLPILKLKLNHKLEYSEKFLKSYHEKGEKESARSSTRISIHVSKKQKSIFDGSKFVVDMSKQVLAQNVQVPIPAKLFNSKTTTNVVQISGAKNSKPTAFDSTDSVKSSDDATFNGPIIVDDDPISFIPMTESFKPTLNNQESYHEGSLIWWSFQAKGVSHSSAQENKYKESDDLILEIRSTDAIPSFQASRSPTNQIHFSQQILSKSPATMASSPAVLPISNPQTLSTGESQPPVATPAFRAFINNITETVRSGLSKRRPWSELVDRSAFTKPDTITDAAARIRKNYSYFRVNYITVIAAVLGFSLLTNPFSLIILVGLLAAWLFLYLFRPSDPPLVIFGRTFSERETLGLLIVSSIVVIFLTSVGSVLISALLLGTAVVSAHGAFRTPEDLFLDEQETGASTGFLSFLSGAASNAAASAAPVVAAARG</sequence>
<reference evidence="2" key="1">
    <citation type="journal article" date="2022" name="Mol. Ecol. Resour.">
        <title>The genomes of chicory, endive, great burdock and yacon provide insights into Asteraceae palaeo-polyploidization history and plant inulin production.</title>
        <authorList>
            <person name="Fan W."/>
            <person name="Wang S."/>
            <person name="Wang H."/>
            <person name="Wang A."/>
            <person name="Jiang F."/>
            <person name="Liu H."/>
            <person name="Zhao H."/>
            <person name="Xu D."/>
            <person name="Zhang Y."/>
        </authorList>
    </citation>
    <scope>NUCLEOTIDE SEQUENCE [LARGE SCALE GENOMIC DNA]</scope>
    <source>
        <strain evidence="2">cv. Niubang</strain>
    </source>
</reference>
<accession>A0ACB8XH15</accession>
<reference evidence="1 2" key="2">
    <citation type="journal article" date="2022" name="Mol. Ecol. Resour.">
        <title>The genomes of chicory, endive, great burdock and yacon provide insights into Asteraceae paleo-polyploidization history and plant inulin production.</title>
        <authorList>
            <person name="Fan W."/>
            <person name="Wang S."/>
            <person name="Wang H."/>
            <person name="Wang A."/>
            <person name="Jiang F."/>
            <person name="Liu H."/>
            <person name="Zhao H."/>
            <person name="Xu D."/>
            <person name="Zhang Y."/>
        </authorList>
    </citation>
    <scope>NUCLEOTIDE SEQUENCE [LARGE SCALE GENOMIC DNA]</scope>
    <source>
        <strain evidence="2">cv. Niubang</strain>
    </source>
</reference>
<organism evidence="1 2">
    <name type="scientific">Arctium lappa</name>
    <name type="common">Greater burdock</name>
    <name type="synonym">Lappa major</name>
    <dbReference type="NCBI Taxonomy" id="4217"/>
    <lineage>
        <taxon>Eukaryota</taxon>
        <taxon>Viridiplantae</taxon>
        <taxon>Streptophyta</taxon>
        <taxon>Embryophyta</taxon>
        <taxon>Tracheophyta</taxon>
        <taxon>Spermatophyta</taxon>
        <taxon>Magnoliopsida</taxon>
        <taxon>eudicotyledons</taxon>
        <taxon>Gunneridae</taxon>
        <taxon>Pentapetalae</taxon>
        <taxon>asterids</taxon>
        <taxon>campanulids</taxon>
        <taxon>Asterales</taxon>
        <taxon>Asteraceae</taxon>
        <taxon>Carduoideae</taxon>
        <taxon>Cardueae</taxon>
        <taxon>Arctiinae</taxon>
        <taxon>Arctium</taxon>
    </lineage>
</organism>
<name>A0ACB8XH15_ARCLA</name>
<gene>
    <name evidence="1" type="ORF">L6452_41990</name>
</gene>
<evidence type="ECO:0000313" key="2">
    <source>
        <dbReference type="Proteomes" id="UP001055879"/>
    </source>
</evidence>
<evidence type="ECO:0000313" key="1">
    <source>
        <dbReference type="EMBL" id="KAI3666949.1"/>
    </source>
</evidence>
<keyword evidence="2" id="KW-1185">Reference proteome</keyword>
<proteinExistence type="predicted"/>
<comment type="caution">
    <text evidence="1">The sequence shown here is derived from an EMBL/GenBank/DDBJ whole genome shotgun (WGS) entry which is preliminary data.</text>
</comment>
<dbReference type="EMBL" id="CM042063">
    <property type="protein sequence ID" value="KAI3666949.1"/>
    <property type="molecule type" value="Genomic_DNA"/>
</dbReference>
<dbReference type="Proteomes" id="UP001055879">
    <property type="component" value="Linkage Group LG17"/>
</dbReference>
<protein>
    <submittedName>
        <fullName evidence="1">Uncharacterized protein</fullName>
    </submittedName>
</protein>